<organism evidence="3 4">
    <name type="scientific">Chironomus riparius</name>
    <dbReference type="NCBI Taxonomy" id="315576"/>
    <lineage>
        <taxon>Eukaryota</taxon>
        <taxon>Metazoa</taxon>
        <taxon>Ecdysozoa</taxon>
        <taxon>Arthropoda</taxon>
        <taxon>Hexapoda</taxon>
        <taxon>Insecta</taxon>
        <taxon>Pterygota</taxon>
        <taxon>Neoptera</taxon>
        <taxon>Endopterygota</taxon>
        <taxon>Diptera</taxon>
        <taxon>Nematocera</taxon>
        <taxon>Chironomoidea</taxon>
        <taxon>Chironomidae</taxon>
        <taxon>Chironominae</taxon>
        <taxon>Chironomus</taxon>
    </lineage>
</organism>
<dbReference type="SMART" id="SM00494">
    <property type="entry name" value="ChtBD2"/>
    <property type="match status" value="3"/>
</dbReference>
<feature type="domain" description="Chitin-binding type-2" evidence="2">
    <location>
        <begin position="18"/>
        <end position="85"/>
    </location>
</feature>
<reference evidence="3" key="1">
    <citation type="submission" date="2022-01" db="EMBL/GenBank/DDBJ databases">
        <authorList>
            <person name="King R."/>
        </authorList>
    </citation>
    <scope>NUCLEOTIDE SEQUENCE</scope>
</reference>
<dbReference type="InterPro" id="IPR036508">
    <property type="entry name" value="Chitin-bd_dom_sf"/>
</dbReference>
<gene>
    <name evidence="3" type="ORF">CHIRRI_LOCUS592</name>
</gene>
<name>A0A9N9RGP4_9DIPT</name>
<dbReference type="OrthoDB" id="8194732at2759"/>
<dbReference type="Pfam" id="PF01607">
    <property type="entry name" value="CBM_14"/>
    <property type="match status" value="1"/>
</dbReference>
<dbReference type="InterPro" id="IPR002557">
    <property type="entry name" value="Chitin-bd_dom"/>
</dbReference>
<dbReference type="Proteomes" id="UP001153620">
    <property type="component" value="Chromosome 1"/>
</dbReference>
<proteinExistence type="predicted"/>
<accession>A0A9N9RGP4</accession>
<dbReference type="AlphaFoldDB" id="A0A9N9RGP4"/>
<feature type="chain" id="PRO_5040450811" description="Chitin-binding type-2 domain-containing protein" evidence="1">
    <location>
        <begin position="16"/>
        <end position="242"/>
    </location>
</feature>
<evidence type="ECO:0000259" key="2">
    <source>
        <dbReference type="PROSITE" id="PS50940"/>
    </source>
</evidence>
<reference evidence="3" key="2">
    <citation type="submission" date="2022-10" db="EMBL/GenBank/DDBJ databases">
        <authorList>
            <consortium name="ENA_rothamsted_submissions"/>
            <consortium name="culmorum"/>
            <person name="King R."/>
        </authorList>
    </citation>
    <scope>NUCLEOTIDE SEQUENCE</scope>
</reference>
<feature type="signal peptide" evidence="1">
    <location>
        <begin position="1"/>
        <end position="15"/>
    </location>
</feature>
<sequence length="242" mass="25607">MKGLLLLSLFSCIYAQSQDLCGSATPEPTTGFTFADDPSSCTAYLWCNYRGTALVSVHQGNCEAGFNFNAATSSCSPAASLPCTERCQLVDPAVTLRAAVPEDTTCRSFQTCQGPTVQPTVITCTAPSVFNRNFGVCTSASIAPCAGSNPEDALCEVGSDGFFNDEAGCGNFIFCKNGVGTRETCPNDFHFNTAGNFCDQPGNLNPPCTDPAVGNHNNGFEIPKPPHVIGGIRLPYQRMSRL</sequence>
<dbReference type="GO" id="GO:0008061">
    <property type="term" value="F:chitin binding"/>
    <property type="evidence" value="ECO:0007669"/>
    <property type="project" value="InterPro"/>
</dbReference>
<dbReference type="EMBL" id="OU895877">
    <property type="protein sequence ID" value="CAG9797595.1"/>
    <property type="molecule type" value="Genomic_DNA"/>
</dbReference>
<evidence type="ECO:0000256" key="1">
    <source>
        <dbReference type="SAM" id="SignalP"/>
    </source>
</evidence>
<dbReference type="GO" id="GO:0005576">
    <property type="term" value="C:extracellular region"/>
    <property type="evidence" value="ECO:0007669"/>
    <property type="project" value="InterPro"/>
</dbReference>
<feature type="domain" description="Chitin-binding type-2" evidence="2">
    <location>
        <begin position="152"/>
        <end position="210"/>
    </location>
</feature>
<dbReference type="Gene3D" id="2.170.140.10">
    <property type="entry name" value="Chitin binding domain"/>
    <property type="match status" value="2"/>
</dbReference>
<protein>
    <recommendedName>
        <fullName evidence="2">Chitin-binding type-2 domain-containing protein</fullName>
    </recommendedName>
</protein>
<dbReference type="PROSITE" id="PS50940">
    <property type="entry name" value="CHIT_BIND_II"/>
    <property type="match status" value="2"/>
</dbReference>
<keyword evidence="1" id="KW-0732">Signal</keyword>
<dbReference type="SUPFAM" id="SSF57625">
    <property type="entry name" value="Invertebrate chitin-binding proteins"/>
    <property type="match status" value="3"/>
</dbReference>
<evidence type="ECO:0000313" key="4">
    <source>
        <dbReference type="Proteomes" id="UP001153620"/>
    </source>
</evidence>
<keyword evidence="4" id="KW-1185">Reference proteome</keyword>
<evidence type="ECO:0000313" key="3">
    <source>
        <dbReference type="EMBL" id="CAG9797595.1"/>
    </source>
</evidence>